<dbReference type="EMBL" id="NMUH01005901">
    <property type="protein sequence ID" value="MQM13961.1"/>
    <property type="molecule type" value="Genomic_DNA"/>
</dbReference>
<sequence length="131" mass="13705">MQGRAEDGQTPLSYSKRERFNLNVTSSIGAFSTAVRPKSVALLRSATGSCSSTTTKVAATSSDASPCALLVTGGSGITPFFSIIREFIFQSVGYGDSPTIHLICVFKTSADLTMLDLLLPISSNASSISCL</sequence>
<dbReference type="Proteomes" id="UP000652761">
    <property type="component" value="Unassembled WGS sequence"/>
</dbReference>
<accession>A0A843X4R0</accession>
<dbReference type="Gene3D" id="3.40.50.80">
    <property type="entry name" value="Nucleotide-binding domain of ferredoxin-NADP reductase (FNR) module"/>
    <property type="match status" value="1"/>
</dbReference>
<evidence type="ECO:0000259" key="2">
    <source>
        <dbReference type="Pfam" id="PF08030"/>
    </source>
</evidence>
<evidence type="ECO:0000313" key="3">
    <source>
        <dbReference type="EMBL" id="MQM13961.1"/>
    </source>
</evidence>
<dbReference type="Pfam" id="PF08030">
    <property type="entry name" value="NAD_binding_6"/>
    <property type="match status" value="1"/>
</dbReference>
<gene>
    <name evidence="3" type="ORF">Taro_046888</name>
</gene>
<evidence type="ECO:0000313" key="4">
    <source>
        <dbReference type="Proteomes" id="UP000652761"/>
    </source>
</evidence>
<dbReference type="AlphaFoldDB" id="A0A843X4R0"/>
<dbReference type="OrthoDB" id="167398at2759"/>
<reference evidence="3" key="1">
    <citation type="submission" date="2017-07" db="EMBL/GenBank/DDBJ databases">
        <title>Taro Niue Genome Assembly and Annotation.</title>
        <authorList>
            <person name="Atibalentja N."/>
            <person name="Keating K."/>
            <person name="Fields C.J."/>
        </authorList>
    </citation>
    <scope>NUCLEOTIDE SEQUENCE</scope>
    <source>
        <strain evidence="3">Niue_2</strain>
        <tissue evidence="3">Leaf</tissue>
    </source>
</reference>
<keyword evidence="4" id="KW-1185">Reference proteome</keyword>
<comment type="caution">
    <text evidence="3">The sequence shown here is derived from an EMBL/GenBank/DDBJ whole genome shotgun (WGS) entry which is preliminary data.</text>
</comment>
<dbReference type="InterPro" id="IPR013121">
    <property type="entry name" value="Fe_red_NAD-bd_6"/>
</dbReference>
<dbReference type="GO" id="GO:0016491">
    <property type="term" value="F:oxidoreductase activity"/>
    <property type="evidence" value="ECO:0007669"/>
    <property type="project" value="UniProtKB-KW"/>
</dbReference>
<name>A0A843X4R0_COLES</name>
<feature type="domain" description="Ferric reductase NAD binding" evidence="2">
    <location>
        <begin position="69"/>
        <end position="119"/>
    </location>
</feature>
<proteinExistence type="predicted"/>
<protein>
    <recommendedName>
        <fullName evidence="2">Ferric reductase NAD binding domain-containing protein</fullName>
    </recommendedName>
</protein>
<evidence type="ECO:0000256" key="1">
    <source>
        <dbReference type="ARBA" id="ARBA00023002"/>
    </source>
</evidence>
<dbReference type="SUPFAM" id="SSF52343">
    <property type="entry name" value="Ferredoxin reductase-like, C-terminal NADP-linked domain"/>
    <property type="match status" value="1"/>
</dbReference>
<dbReference type="InterPro" id="IPR039261">
    <property type="entry name" value="FNR_nucleotide-bd"/>
</dbReference>
<keyword evidence="1" id="KW-0560">Oxidoreductase</keyword>
<organism evidence="3 4">
    <name type="scientific">Colocasia esculenta</name>
    <name type="common">Wild taro</name>
    <name type="synonym">Arum esculentum</name>
    <dbReference type="NCBI Taxonomy" id="4460"/>
    <lineage>
        <taxon>Eukaryota</taxon>
        <taxon>Viridiplantae</taxon>
        <taxon>Streptophyta</taxon>
        <taxon>Embryophyta</taxon>
        <taxon>Tracheophyta</taxon>
        <taxon>Spermatophyta</taxon>
        <taxon>Magnoliopsida</taxon>
        <taxon>Liliopsida</taxon>
        <taxon>Araceae</taxon>
        <taxon>Aroideae</taxon>
        <taxon>Colocasieae</taxon>
        <taxon>Colocasia</taxon>
    </lineage>
</organism>